<keyword evidence="10" id="KW-1185">Reference proteome</keyword>
<gene>
    <name evidence="9" type="ORF">V9T40_011089</name>
</gene>
<feature type="compositionally biased region" description="Polar residues" evidence="8">
    <location>
        <begin position="202"/>
        <end position="215"/>
    </location>
</feature>
<dbReference type="GO" id="GO:0016281">
    <property type="term" value="C:eukaryotic translation initiation factor 4F complex"/>
    <property type="evidence" value="ECO:0007669"/>
    <property type="project" value="TreeGrafter"/>
</dbReference>
<evidence type="ECO:0000256" key="2">
    <source>
        <dbReference type="ARBA" id="ARBA00022540"/>
    </source>
</evidence>
<evidence type="ECO:0000313" key="9">
    <source>
        <dbReference type="EMBL" id="KAK7573898.1"/>
    </source>
</evidence>
<comment type="caution">
    <text evidence="9">The sequence shown here is derived from an EMBL/GenBank/DDBJ whole genome shotgun (WGS) entry which is preliminary data.</text>
</comment>
<dbReference type="GO" id="GO:0006417">
    <property type="term" value="P:regulation of translation"/>
    <property type="evidence" value="ECO:0007669"/>
    <property type="project" value="UniProtKB-KW"/>
</dbReference>
<proteinExistence type="inferred from homology"/>
<name>A0AAN9XZ56_9HEMI</name>
<feature type="region of interest" description="Disordered" evidence="8">
    <location>
        <begin position="1"/>
        <end position="33"/>
    </location>
</feature>
<dbReference type="InterPro" id="IPR019770">
    <property type="entry name" value="TIF_eIF_4E_CS"/>
</dbReference>
<evidence type="ECO:0000256" key="7">
    <source>
        <dbReference type="RuleBase" id="RU004374"/>
    </source>
</evidence>
<reference evidence="9 10" key="1">
    <citation type="submission" date="2024-03" db="EMBL/GenBank/DDBJ databases">
        <title>Adaptation during the transition from Ophiocordyceps entomopathogen to insect associate is accompanied by gene loss and intensified selection.</title>
        <authorList>
            <person name="Ward C.M."/>
            <person name="Onetto C.A."/>
            <person name="Borneman A.R."/>
        </authorList>
    </citation>
    <scope>NUCLEOTIDE SEQUENCE [LARGE SCALE GENOMIC DNA]</scope>
    <source>
        <strain evidence="9">AWRI1</strain>
        <tissue evidence="9">Single Adult Female</tissue>
    </source>
</reference>
<dbReference type="Gene3D" id="3.30.760.10">
    <property type="entry name" value="RNA Cap, Translation Initiation Factor Eif4e"/>
    <property type="match status" value="1"/>
</dbReference>
<feature type="region of interest" description="Disordered" evidence="8">
    <location>
        <begin position="196"/>
        <end position="215"/>
    </location>
</feature>
<evidence type="ECO:0000256" key="1">
    <source>
        <dbReference type="ARBA" id="ARBA00009860"/>
    </source>
</evidence>
<dbReference type="PANTHER" id="PTHR11960:SF8">
    <property type="entry name" value="EUKARYOTIC TRANSLATION INITIATION FACTOR 4E1-RELATED"/>
    <property type="match status" value="1"/>
</dbReference>
<protein>
    <recommendedName>
        <fullName evidence="6">eIF-4F 25 kDa subunit</fullName>
    </recommendedName>
</protein>
<keyword evidence="3" id="KW-0810">Translation regulation</keyword>
<evidence type="ECO:0000256" key="5">
    <source>
        <dbReference type="ARBA" id="ARBA00022917"/>
    </source>
</evidence>
<dbReference type="EMBL" id="JBBCAQ010000037">
    <property type="protein sequence ID" value="KAK7573898.1"/>
    <property type="molecule type" value="Genomic_DNA"/>
</dbReference>
<dbReference type="SUPFAM" id="SSF55418">
    <property type="entry name" value="eIF4e-like"/>
    <property type="match status" value="1"/>
</dbReference>
<evidence type="ECO:0000256" key="3">
    <source>
        <dbReference type="ARBA" id="ARBA00022845"/>
    </source>
</evidence>
<dbReference type="InterPro" id="IPR001040">
    <property type="entry name" value="TIF_eIF_4E"/>
</dbReference>
<evidence type="ECO:0000256" key="8">
    <source>
        <dbReference type="SAM" id="MobiDB-lite"/>
    </source>
</evidence>
<comment type="similarity">
    <text evidence="1 7">Belongs to the eukaryotic initiation factor 4E family.</text>
</comment>
<organism evidence="9 10">
    <name type="scientific">Parthenolecanium corni</name>
    <dbReference type="NCBI Taxonomy" id="536013"/>
    <lineage>
        <taxon>Eukaryota</taxon>
        <taxon>Metazoa</taxon>
        <taxon>Ecdysozoa</taxon>
        <taxon>Arthropoda</taxon>
        <taxon>Hexapoda</taxon>
        <taxon>Insecta</taxon>
        <taxon>Pterygota</taxon>
        <taxon>Neoptera</taxon>
        <taxon>Paraneoptera</taxon>
        <taxon>Hemiptera</taxon>
        <taxon>Sternorrhyncha</taxon>
        <taxon>Coccoidea</taxon>
        <taxon>Coccidae</taxon>
        <taxon>Parthenolecanium</taxon>
    </lineage>
</organism>
<dbReference type="GO" id="GO:0000340">
    <property type="term" value="F:RNA 7-methylguanosine cap binding"/>
    <property type="evidence" value="ECO:0007669"/>
    <property type="project" value="UniProtKB-ARBA"/>
</dbReference>
<dbReference type="GO" id="GO:0003743">
    <property type="term" value="F:translation initiation factor activity"/>
    <property type="evidence" value="ECO:0007669"/>
    <property type="project" value="UniProtKB-KW"/>
</dbReference>
<keyword evidence="2 7" id="KW-0396">Initiation factor</keyword>
<dbReference type="PROSITE" id="PS00813">
    <property type="entry name" value="IF4E"/>
    <property type="match status" value="1"/>
</dbReference>
<keyword evidence="4 7" id="KW-0694">RNA-binding</keyword>
<evidence type="ECO:0000256" key="4">
    <source>
        <dbReference type="ARBA" id="ARBA00022884"/>
    </source>
</evidence>
<sequence length="215" mass="25287">MTNTSAQMEANQIQENDNAAPVPTENNASPERPMKHPLEHEWTFWFFENNKSKAWLDNLHEVYTFNTIEDFWCLYNHIRNVEDLTPGNDYMVFKHGIEPKWEDSRNHRGGRWLINVDSRNKHRLNEMWLNVILFMIGESFDEYSDQICGAFINIRAKVDRISLWTTDASKINETEAIGRKLKYECLHLDDQRIPYETHSDSQSKSGSKARSTMVC</sequence>
<dbReference type="Pfam" id="PF01652">
    <property type="entry name" value="IF4E"/>
    <property type="match status" value="1"/>
</dbReference>
<evidence type="ECO:0000313" key="10">
    <source>
        <dbReference type="Proteomes" id="UP001367676"/>
    </source>
</evidence>
<accession>A0AAN9XZ56</accession>
<keyword evidence="5 7" id="KW-0648">Protein biosynthesis</keyword>
<evidence type="ECO:0000256" key="6">
    <source>
        <dbReference type="ARBA" id="ARBA00032656"/>
    </source>
</evidence>
<feature type="compositionally biased region" description="Polar residues" evidence="8">
    <location>
        <begin position="1"/>
        <end position="17"/>
    </location>
</feature>
<dbReference type="Proteomes" id="UP001367676">
    <property type="component" value="Unassembled WGS sequence"/>
</dbReference>
<dbReference type="InterPro" id="IPR023398">
    <property type="entry name" value="TIF_eIF4e-like"/>
</dbReference>
<dbReference type="PANTHER" id="PTHR11960">
    <property type="entry name" value="EUKARYOTIC TRANSLATION INITIATION FACTOR 4E RELATED"/>
    <property type="match status" value="1"/>
</dbReference>
<dbReference type="AlphaFoldDB" id="A0AAN9XZ56"/>